<sequence length="180" mass="18466">MSPLPVPTGLQQLITARVRSVPDYPTPGVVFRDITPLLSDGTAFSAVVGHLADTFGGEVDTVAGVEARGFLLAAPLAAVLGCSLVAVRKAGKLPPPVLRTNYHLEYGEASIELSEGAVAAGARVAVLDDVLATGGTAAATCELLERAGATVTGLGFLIELAALRGREQLIGRVVHPLVSY</sequence>
<evidence type="ECO:0000256" key="7">
    <source>
        <dbReference type="ARBA" id="ARBA00022490"/>
    </source>
</evidence>
<dbReference type="RefSeq" id="WP_089772275.1">
    <property type="nucleotide sequence ID" value="NZ_FNTX01000001.1"/>
</dbReference>
<keyword evidence="7 11" id="KW-0963">Cytoplasm</keyword>
<evidence type="ECO:0000256" key="3">
    <source>
        <dbReference type="ARBA" id="ARBA00004496"/>
    </source>
</evidence>
<evidence type="ECO:0000256" key="11">
    <source>
        <dbReference type="HAMAP-Rule" id="MF_00004"/>
    </source>
</evidence>
<evidence type="ECO:0000256" key="6">
    <source>
        <dbReference type="ARBA" id="ARBA00011893"/>
    </source>
</evidence>
<evidence type="ECO:0000256" key="10">
    <source>
        <dbReference type="ARBA" id="ARBA00022726"/>
    </source>
</evidence>
<keyword evidence="14" id="KW-1185">Reference proteome</keyword>
<dbReference type="SUPFAM" id="SSF53271">
    <property type="entry name" value="PRTase-like"/>
    <property type="match status" value="1"/>
</dbReference>
<organism evidence="13 14">
    <name type="scientific">Ruania alba</name>
    <dbReference type="NCBI Taxonomy" id="648782"/>
    <lineage>
        <taxon>Bacteria</taxon>
        <taxon>Bacillati</taxon>
        <taxon>Actinomycetota</taxon>
        <taxon>Actinomycetes</taxon>
        <taxon>Micrococcales</taxon>
        <taxon>Ruaniaceae</taxon>
        <taxon>Ruania</taxon>
    </lineage>
</organism>
<keyword evidence="8 11" id="KW-0328">Glycosyltransferase</keyword>
<evidence type="ECO:0000313" key="13">
    <source>
        <dbReference type="EMBL" id="SEE05563.1"/>
    </source>
</evidence>
<dbReference type="EC" id="2.4.2.7" evidence="6 11"/>
<dbReference type="GO" id="GO:0002055">
    <property type="term" value="F:adenine binding"/>
    <property type="evidence" value="ECO:0007669"/>
    <property type="project" value="TreeGrafter"/>
</dbReference>
<comment type="similarity">
    <text evidence="5 11">Belongs to the purine/pyrimidine phosphoribosyltransferase family.</text>
</comment>
<dbReference type="GO" id="GO:0016208">
    <property type="term" value="F:AMP binding"/>
    <property type="evidence" value="ECO:0007669"/>
    <property type="project" value="TreeGrafter"/>
</dbReference>
<dbReference type="Pfam" id="PF00156">
    <property type="entry name" value="Pribosyltran"/>
    <property type="match status" value="1"/>
</dbReference>
<dbReference type="InterPro" id="IPR050054">
    <property type="entry name" value="UPRTase/APRTase"/>
</dbReference>
<evidence type="ECO:0000256" key="2">
    <source>
        <dbReference type="ARBA" id="ARBA00003968"/>
    </source>
</evidence>
<dbReference type="AlphaFoldDB" id="A0A1H5FQ52"/>
<dbReference type="GO" id="GO:0005737">
    <property type="term" value="C:cytoplasm"/>
    <property type="evidence" value="ECO:0007669"/>
    <property type="project" value="UniProtKB-SubCell"/>
</dbReference>
<dbReference type="InterPro" id="IPR005764">
    <property type="entry name" value="Ade_phspho_trans"/>
</dbReference>
<evidence type="ECO:0000256" key="9">
    <source>
        <dbReference type="ARBA" id="ARBA00022679"/>
    </source>
</evidence>
<dbReference type="InterPro" id="IPR000836">
    <property type="entry name" value="PRTase_dom"/>
</dbReference>
<comment type="function">
    <text evidence="2 11">Catalyzes a salvage reaction resulting in the formation of AMP, that is energically less costly than de novo synthesis.</text>
</comment>
<dbReference type="GO" id="GO:0003999">
    <property type="term" value="F:adenine phosphoribosyltransferase activity"/>
    <property type="evidence" value="ECO:0007669"/>
    <property type="project" value="UniProtKB-UniRule"/>
</dbReference>
<dbReference type="FunFam" id="3.40.50.2020:FF:000021">
    <property type="entry name" value="Adenine phosphoribosyltransferase"/>
    <property type="match status" value="1"/>
</dbReference>
<dbReference type="Proteomes" id="UP000199220">
    <property type="component" value="Unassembled WGS sequence"/>
</dbReference>
<evidence type="ECO:0000256" key="1">
    <source>
        <dbReference type="ARBA" id="ARBA00000868"/>
    </source>
</evidence>
<dbReference type="Gene3D" id="3.40.50.2020">
    <property type="match status" value="1"/>
</dbReference>
<dbReference type="GO" id="GO:0006168">
    <property type="term" value="P:adenine salvage"/>
    <property type="evidence" value="ECO:0007669"/>
    <property type="project" value="InterPro"/>
</dbReference>
<proteinExistence type="inferred from homology"/>
<dbReference type="GO" id="GO:0044209">
    <property type="term" value="P:AMP salvage"/>
    <property type="evidence" value="ECO:0007669"/>
    <property type="project" value="UniProtKB-UniRule"/>
</dbReference>
<dbReference type="OrthoDB" id="9803963at2"/>
<comment type="catalytic activity">
    <reaction evidence="1 11">
        <text>AMP + diphosphate = 5-phospho-alpha-D-ribose 1-diphosphate + adenine</text>
        <dbReference type="Rhea" id="RHEA:16609"/>
        <dbReference type="ChEBI" id="CHEBI:16708"/>
        <dbReference type="ChEBI" id="CHEBI:33019"/>
        <dbReference type="ChEBI" id="CHEBI:58017"/>
        <dbReference type="ChEBI" id="CHEBI:456215"/>
        <dbReference type="EC" id="2.4.2.7"/>
    </reaction>
</comment>
<dbReference type="CDD" id="cd06223">
    <property type="entry name" value="PRTases_typeI"/>
    <property type="match status" value="1"/>
</dbReference>
<dbReference type="GO" id="GO:0006166">
    <property type="term" value="P:purine ribonucleoside salvage"/>
    <property type="evidence" value="ECO:0007669"/>
    <property type="project" value="UniProtKB-KW"/>
</dbReference>
<comment type="subcellular location">
    <subcellularLocation>
        <location evidence="3 11">Cytoplasm</location>
    </subcellularLocation>
</comment>
<keyword evidence="10 11" id="KW-0660">Purine salvage</keyword>
<keyword evidence="9 11" id="KW-0808">Transferase</keyword>
<dbReference type="PANTHER" id="PTHR32315">
    <property type="entry name" value="ADENINE PHOSPHORIBOSYLTRANSFERASE"/>
    <property type="match status" value="1"/>
</dbReference>
<dbReference type="STRING" id="648782.SAMN04488554_1413"/>
<dbReference type="UniPathway" id="UPA00588">
    <property type="reaction ID" value="UER00646"/>
</dbReference>
<protein>
    <recommendedName>
        <fullName evidence="6 11">Adenine phosphoribosyltransferase</fullName>
        <shortName evidence="11">APRT</shortName>
        <ecNumber evidence="6 11">2.4.2.7</ecNumber>
    </recommendedName>
</protein>
<dbReference type="NCBIfam" id="NF002634">
    <property type="entry name" value="PRK02304.1-3"/>
    <property type="match status" value="1"/>
</dbReference>
<dbReference type="InterPro" id="IPR029057">
    <property type="entry name" value="PRTase-like"/>
</dbReference>
<comment type="subunit">
    <text evidence="11">Homodimer.</text>
</comment>
<evidence type="ECO:0000313" key="14">
    <source>
        <dbReference type="Proteomes" id="UP000199220"/>
    </source>
</evidence>
<evidence type="ECO:0000259" key="12">
    <source>
        <dbReference type="Pfam" id="PF00156"/>
    </source>
</evidence>
<dbReference type="NCBIfam" id="NF002636">
    <property type="entry name" value="PRK02304.1-5"/>
    <property type="match status" value="1"/>
</dbReference>
<dbReference type="PANTHER" id="PTHR32315:SF3">
    <property type="entry name" value="ADENINE PHOSPHORIBOSYLTRANSFERASE"/>
    <property type="match status" value="1"/>
</dbReference>
<dbReference type="HAMAP" id="MF_00004">
    <property type="entry name" value="Aden_phosphoribosyltr"/>
    <property type="match status" value="1"/>
</dbReference>
<accession>A0A1H5FQ52</accession>
<comment type="pathway">
    <text evidence="4 11">Purine metabolism; AMP biosynthesis via salvage pathway; AMP from adenine: step 1/1.</text>
</comment>
<reference evidence="14" key="1">
    <citation type="submission" date="2016-10" db="EMBL/GenBank/DDBJ databases">
        <authorList>
            <person name="Varghese N."/>
            <person name="Submissions S."/>
        </authorList>
    </citation>
    <scope>NUCLEOTIDE SEQUENCE [LARGE SCALE GENOMIC DNA]</scope>
    <source>
        <strain evidence="14">DSM 21368</strain>
    </source>
</reference>
<name>A0A1H5FQ52_9MICO</name>
<evidence type="ECO:0000256" key="4">
    <source>
        <dbReference type="ARBA" id="ARBA00004659"/>
    </source>
</evidence>
<dbReference type="EMBL" id="FNTX01000001">
    <property type="protein sequence ID" value="SEE05563.1"/>
    <property type="molecule type" value="Genomic_DNA"/>
</dbReference>
<gene>
    <name evidence="11" type="primary">apt</name>
    <name evidence="13" type="ORF">SAMN04488554_1413</name>
</gene>
<evidence type="ECO:0000256" key="8">
    <source>
        <dbReference type="ARBA" id="ARBA00022676"/>
    </source>
</evidence>
<feature type="domain" description="Phosphoribosyltransferase" evidence="12">
    <location>
        <begin position="53"/>
        <end position="159"/>
    </location>
</feature>
<evidence type="ECO:0000256" key="5">
    <source>
        <dbReference type="ARBA" id="ARBA00008391"/>
    </source>
</evidence>